<gene>
    <name evidence="2" type="ORF">OESDEN_06441</name>
</gene>
<name>A0A0B1T8W1_OESDE</name>
<dbReference type="Proteomes" id="UP000053660">
    <property type="component" value="Unassembled WGS sequence"/>
</dbReference>
<dbReference type="EMBL" id="KN550672">
    <property type="protein sequence ID" value="KHJ93644.1"/>
    <property type="molecule type" value="Genomic_DNA"/>
</dbReference>
<evidence type="ECO:0000313" key="3">
    <source>
        <dbReference type="Proteomes" id="UP000053660"/>
    </source>
</evidence>
<organism evidence="2 3">
    <name type="scientific">Oesophagostomum dentatum</name>
    <name type="common">Nodular worm</name>
    <dbReference type="NCBI Taxonomy" id="61180"/>
    <lineage>
        <taxon>Eukaryota</taxon>
        <taxon>Metazoa</taxon>
        <taxon>Ecdysozoa</taxon>
        <taxon>Nematoda</taxon>
        <taxon>Chromadorea</taxon>
        <taxon>Rhabditida</taxon>
        <taxon>Rhabditina</taxon>
        <taxon>Rhabditomorpha</taxon>
        <taxon>Strongyloidea</taxon>
        <taxon>Strongylidae</taxon>
        <taxon>Oesophagostomum</taxon>
    </lineage>
</organism>
<feature type="compositionally biased region" description="Pro residues" evidence="1">
    <location>
        <begin position="7"/>
        <end position="24"/>
    </location>
</feature>
<evidence type="ECO:0000313" key="2">
    <source>
        <dbReference type="EMBL" id="KHJ93644.1"/>
    </source>
</evidence>
<accession>A0A0B1T8W1</accession>
<evidence type="ECO:0000256" key="1">
    <source>
        <dbReference type="SAM" id="MobiDB-lite"/>
    </source>
</evidence>
<feature type="non-terminal residue" evidence="2">
    <location>
        <position position="1"/>
    </location>
</feature>
<proteinExistence type="predicted"/>
<dbReference type="AlphaFoldDB" id="A0A0B1T8W1"/>
<sequence length="254" mass="28278">VVISETIPPPAPPAPAAPPAPPPQQEEDRAKTKKEEEPKADDKIYGIKPEKPAASKEKGKAEPSLPLQGTQEDELSPTKPKVSFKNILTCGKTSFPFVDNIARATKSEDVTAKRIEGIVYVTSERLRVNIDEILRLGAIMERRSMSTTKKLSFEWIALNRHIVHQQPEAFSSHLIAAVGDVRLEKSLACDALNVLMYQHTVSPDEYLRLCQHLDTVQPITIGLLAQLLRTNTQYYSSIHNLRSQTLQCDVLPIK</sequence>
<feature type="region of interest" description="Disordered" evidence="1">
    <location>
        <begin position="1"/>
        <end position="79"/>
    </location>
</feature>
<reference evidence="2 3" key="1">
    <citation type="submission" date="2014-03" db="EMBL/GenBank/DDBJ databases">
        <title>Draft genome of the hookworm Oesophagostomum dentatum.</title>
        <authorList>
            <person name="Mitreva M."/>
        </authorList>
    </citation>
    <scope>NUCLEOTIDE SEQUENCE [LARGE SCALE GENOMIC DNA]</scope>
    <source>
        <strain evidence="2 3">OD-Hann</strain>
    </source>
</reference>
<feature type="compositionally biased region" description="Basic and acidic residues" evidence="1">
    <location>
        <begin position="26"/>
        <end position="61"/>
    </location>
</feature>
<protein>
    <submittedName>
        <fullName evidence="2">Uncharacterized protein</fullName>
    </submittedName>
</protein>
<dbReference type="OrthoDB" id="5876906at2759"/>
<keyword evidence="3" id="KW-1185">Reference proteome</keyword>